<name>A0A6B0SCM3_9CETA</name>
<evidence type="ECO:0000259" key="1">
    <source>
        <dbReference type="Pfam" id="PF25526"/>
    </source>
</evidence>
<organism evidence="2 3">
    <name type="scientific">Bos mutus</name>
    <name type="common">wild yak</name>
    <dbReference type="NCBI Taxonomy" id="72004"/>
    <lineage>
        <taxon>Eukaryota</taxon>
        <taxon>Metazoa</taxon>
        <taxon>Chordata</taxon>
        <taxon>Craniata</taxon>
        <taxon>Vertebrata</taxon>
        <taxon>Euteleostomi</taxon>
        <taxon>Mammalia</taxon>
        <taxon>Eutheria</taxon>
        <taxon>Laurasiatheria</taxon>
        <taxon>Artiodactyla</taxon>
        <taxon>Ruminantia</taxon>
        <taxon>Pecora</taxon>
        <taxon>Bovidae</taxon>
        <taxon>Bovinae</taxon>
        <taxon>Bos</taxon>
    </lineage>
</organism>
<protein>
    <recommendedName>
        <fullName evidence="1">Liprin-alpha CC2 domain-containing protein</fullName>
    </recommendedName>
</protein>
<dbReference type="EMBL" id="VBQZ03000172">
    <property type="protein sequence ID" value="MXQ96733.1"/>
    <property type="molecule type" value="Genomic_DNA"/>
</dbReference>
<dbReference type="Pfam" id="PF25526">
    <property type="entry name" value="LIP-1"/>
    <property type="match status" value="1"/>
</dbReference>
<evidence type="ECO:0000313" key="3">
    <source>
        <dbReference type="Proteomes" id="UP000322234"/>
    </source>
</evidence>
<evidence type="ECO:0000313" key="2">
    <source>
        <dbReference type="EMBL" id="MXQ96733.1"/>
    </source>
</evidence>
<reference evidence="2" key="1">
    <citation type="submission" date="2019-10" db="EMBL/GenBank/DDBJ databases">
        <title>The sequence and de novo assembly of the wild yak genome.</title>
        <authorList>
            <person name="Liu Y."/>
        </authorList>
    </citation>
    <scope>NUCLEOTIDE SEQUENCE [LARGE SCALE GENOMIC DNA]</scope>
    <source>
        <strain evidence="2">WY2019</strain>
    </source>
</reference>
<feature type="domain" description="Liprin-alpha CC2" evidence="1">
    <location>
        <begin position="54"/>
        <end position="107"/>
    </location>
</feature>
<comment type="caution">
    <text evidence="2">The sequence shown here is derived from an EMBL/GenBank/DDBJ whole genome shotgun (WGS) entry which is preliminary data.</text>
</comment>
<dbReference type="Proteomes" id="UP000322234">
    <property type="component" value="Unassembled WGS sequence"/>
</dbReference>
<keyword evidence="3" id="KW-1185">Reference proteome</keyword>
<proteinExistence type="predicted"/>
<accession>A0A6B0SCM3</accession>
<dbReference type="AlphaFoldDB" id="A0A6B0SCM3"/>
<gene>
    <name evidence="2" type="ORF">E5288_WYG022444</name>
</gene>
<sequence>MDKQLQEQSQMKEHLEALFAHVTELEEDLHTARKGLLKSEEVNTKLQWDVRKDDLNDKLENEITNKDSMHPQTEDKKLQLREGLELVEKLRQMLQRAEMLPEVEAEVA</sequence>
<dbReference type="InterPro" id="IPR057892">
    <property type="entry name" value="LIP-1_CC2"/>
</dbReference>